<name>A0A6F9DFZ4_9ASCI</name>
<reference evidence="3" key="1">
    <citation type="submission" date="2020-04" db="EMBL/GenBank/DDBJ databases">
        <authorList>
            <person name="Neveu A P."/>
        </authorList>
    </citation>
    <scope>NUCLEOTIDE SEQUENCE</scope>
    <source>
        <tissue evidence="3">Whole embryo</tissue>
    </source>
</reference>
<keyword evidence="1" id="KW-0880">Kelch repeat</keyword>
<keyword evidence="2" id="KW-0677">Repeat</keyword>
<dbReference type="EMBL" id="LR786259">
    <property type="protein sequence ID" value="CAB3259417.1"/>
    <property type="molecule type" value="mRNA"/>
</dbReference>
<dbReference type="InterPro" id="IPR015915">
    <property type="entry name" value="Kelch-typ_b-propeller"/>
</dbReference>
<evidence type="ECO:0000256" key="2">
    <source>
        <dbReference type="ARBA" id="ARBA00022737"/>
    </source>
</evidence>
<dbReference type="SMART" id="SM00612">
    <property type="entry name" value="Kelch"/>
    <property type="match status" value="3"/>
</dbReference>
<evidence type="ECO:0000256" key="1">
    <source>
        <dbReference type="ARBA" id="ARBA00022441"/>
    </source>
</evidence>
<dbReference type="PANTHER" id="PTHR24412:SF489">
    <property type="entry name" value="RING FINGER DOMAIN AND KELCH REPEAT-CONTAINING PROTEIN DDB_G0271372"/>
    <property type="match status" value="1"/>
</dbReference>
<dbReference type="Pfam" id="PF07646">
    <property type="entry name" value="Kelch_2"/>
    <property type="match status" value="1"/>
</dbReference>
<dbReference type="SUPFAM" id="SSF50965">
    <property type="entry name" value="Galactose oxidase, central domain"/>
    <property type="match status" value="1"/>
</dbReference>
<evidence type="ECO:0000313" key="3">
    <source>
        <dbReference type="EMBL" id="CAB3259417.1"/>
    </source>
</evidence>
<dbReference type="Gene3D" id="2.120.10.80">
    <property type="entry name" value="Kelch-type beta propeller"/>
    <property type="match status" value="1"/>
</dbReference>
<accession>A0A6F9DFZ4</accession>
<dbReference type="InterPro" id="IPR011043">
    <property type="entry name" value="Gal_Oxase/kelch_b-propeller"/>
</dbReference>
<organism evidence="3">
    <name type="scientific">Phallusia mammillata</name>
    <dbReference type="NCBI Taxonomy" id="59560"/>
    <lineage>
        <taxon>Eukaryota</taxon>
        <taxon>Metazoa</taxon>
        <taxon>Chordata</taxon>
        <taxon>Tunicata</taxon>
        <taxon>Ascidiacea</taxon>
        <taxon>Phlebobranchia</taxon>
        <taxon>Ascidiidae</taxon>
        <taxon>Phallusia</taxon>
    </lineage>
</organism>
<dbReference type="InterPro" id="IPR006652">
    <property type="entry name" value="Kelch_1"/>
</dbReference>
<protein>
    <submittedName>
        <fullName evidence="3">Kelch-like protein 12</fullName>
    </submittedName>
</protein>
<sequence length="351" mass="38949">MGNVRSYFFNRVGGQDSFNQQKQLDNELLKNLSHEEINFLNHDWFLVVCGATTIEALRWTKSMPRSQISTPNFHVCYMSAIVLHQGKVMFCGGMETDINRSIMSSIISFDGKHWKKEGDMLHKRGAPCAVSVAGLLYIFGGYNYENGYDLGCDKFVHQCETFEDGKCTIYTTENPPRFHHSSSAVVVEDVVYIIGGNPVAPMDTRWASTPNSLCSSTVNCLKTKTNKWSDGPPLNHGRNDFAVAKLRSKIYVFGGTNTREHPGSAEFLDTSIDNPTWTLLPTAPLPLYCASSCIASNEEFIVLGGGKQPYSFNTISLTWSKTIKKPNSEKVEQVESLCKCSGGSKIFGLGM</sequence>
<gene>
    <name evidence="3" type="primary">Klhl12-015</name>
</gene>
<dbReference type="InterPro" id="IPR011498">
    <property type="entry name" value="Kelch_2"/>
</dbReference>
<dbReference type="AlphaFoldDB" id="A0A6F9DFZ4"/>
<proteinExistence type="evidence at transcript level"/>
<dbReference type="PANTHER" id="PTHR24412">
    <property type="entry name" value="KELCH PROTEIN"/>
    <property type="match status" value="1"/>
</dbReference>